<evidence type="ECO:0000313" key="2">
    <source>
        <dbReference type="EMBL" id="KAF6156349.1"/>
    </source>
</evidence>
<evidence type="ECO:0000313" key="3">
    <source>
        <dbReference type="Proteomes" id="UP000541444"/>
    </source>
</evidence>
<name>A0A7J7MN28_9MAGN</name>
<keyword evidence="1" id="KW-0812">Transmembrane</keyword>
<feature type="non-terminal residue" evidence="2">
    <location>
        <position position="1"/>
    </location>
</feature>
<sequence length="111" mass="12496">MSYEKLQSKGQIQSGSNPIEHLSSSLLFDTCREENHSVGAKIIFGDAENHEDEKIIDGNIVIDLSPRSKQSGDEEGFLLPDYVDVRLFVILYYVVCPFCISILSILCNDHF</sequence>
<comment type="caution">
    <text evidence="2">The sequence shown here is derived from an EMBL/GenBank/DDBJ whole genome shotgun (WGS) entry which is preliminary data.</text>
</comment>
<evidence type="ECO:0000256" key="1">
    <source>
        <dbReference type="SAM" id="Phobius"/>
    </source>
</evidence>
<keyword evidence="1" id="KW-0472">Membrane</keyword>
<keyword evidence="1" id="KW-1133">Transmembrane helix</keyword>
<dbReference type="Proteomes" id="UP000541444">
    <property type="component" value="Unassembled WGS sequence"/>
</dbReference>
<dbReference type="OrthoDB" id="1870283at2759"/>
<organism evidence="2 3">
    <name type="scientific">Kingdonia uniflora</name>
    <dbReference type="NCBI Taxonomy" id="39325"/>
    <lineage>
        <taxon>Eukaryota</taxon>
        <taxon>Viridiplantae</taxon>
        <taxon>Streptophyta</taxon>
        <taxon>Embryophyta</taxon>
        <taxon>Tracheophyta</taxon>
        <taxon>Spermatophyta</taxon>
        <taxon>Magnoliopsida</taxon>
        <taxon>Ranunculales</taxon>
        <taxon>Circaeasteraceae</taxon>
        <taxon>Kingdonia</taxon>
    </lineage>
</organism>
<keyword evidence="3" id="KW-1185">Reference proteome</keyword>
<reference evidence="2 3" key="1">
    <citation type="journal article" date="2020" name="IScience">
        <title>Genome Sequencing of the Endangered Kingdonia uniflora (Circaeasteraceae, Ranunculales) Reveals Potential Mechanisms of Evolutionary Specialization.</title>
        <authorList>
            <person name="Sun Y."/>
            <person name="Deng T."/>
            <person name="Zhang A."/>
            <person name="Moore M.J."/>
            <person name="Landis J.B."/>
            <person name="Lin N."/>
            <person name="Zhang H."/>
            <person name="Zhang X."/>
            <person name="Huang J."/>
            <person name="Zhang X."/>
            <person name="Sun H."/>
            <person name="Wang H."/>
        </authorList>
    </citation>
    <scope>NUCLEOTIDE SEQUENCE [LARGE SCALE GENOMIC DNA]</scope>
    <source>
        <strain evidence="2">TB1705</strain>
        <tissue evidence="2">Leaf</tissue>
    </source>
</reference>
<accession>A0A7J7MN28</accession>
<gene>
    <name evidence="2" type="ORF">GIB67_031470</name>
</gene>
<protein>
    <submittedName>
        <fullName evidence="2">Uncharacterized protein</fullName>
    </submittedName>
</protein>
<dbReference type="EMBL" id="JACGCM010001343">
    <property type="protein sequence ID" value="KAF6156349.1"/>
    <property type="molecule type" value="Genomic_DNA"/>
</dbReference>
<dbReference type="AlphaFoldDB" id="A0A7J7MN28"/>
<proteinExistence type="predicted"/>
<feature type="transmembrane region" description="Helical" evidence="1">
    <location>
        <begin position="87"/>
        <end position="107"/>
    </location>
</feature>